<evidence type="ECO:0000256" key="3">
    <source>
        <dbReference type="ARBA" id="ARBA00022737"/>
    </source>
</evidence>
<dbReference type="SMART" id="SM00185">
    <property type="entry name" value="ARM"/>
    <property type="match status" value="5"/>
</dbReference>
<keyword evidence="3" id="KW-0677">Repeat</keyword>
<dbReference type="PANTHER" id="PTHR23316">
    <property type="entry name" value="IMPORTIN ALPHA"/>
    <property type="match status" value="1"/>
</dbReference>
<evidence type="ECO:0000256" key="2">
    <source>
        <dbReference type="ARBA" id="ARBA00022448"/>
    </source>
</evidence>
<dbReference type="InterPro" id="IPR000225">
    <property type="entry name" value="Armadillo"/>
</dbReference>
<evidence type="ECO:0000256" key="4">
    <source>
        <dbReference type="ARBA" id="ARBA00022927"/>
    </source>
</evidence>
<evidence type="ECO:0000256" key="1">
    <source>
        <dbReference type="ARBA" id="ARBA00010394"/>
    </source>
</evidence>
<dbReference type="InterPro" id="IPR011989">
    <property type="entry name" value="ARM-like"/>
</dbReference>
<keyword evidence="4 5" id="KW-0653">Protein transport</keyword>
<name>A0A1A9WXP2_9MUSC</name>
<dbReference type="PIRSF" id="PIRSF005673">
    <property type="entry name" value="Importin_alpha"/>
    <property type="match status" value="1"/>
</dbReference>
<reference evidence="6" key="2">
    <citation type="submission" date="2020-05" db="UniProtKB">
        <authorList>
            <consortium name="EnsemblMetazoa"/>
        </authorList>
    </citation>
    <scope>IDENTIFICATION</scope>
    <source>
        <strain evidence="6">IAEA</strain>
    </source>
</reference>
<dbReference type="AlphaFoldDB" id="A0A1A9WXP2"/>
<accession>A0A1A9WXP2</accession>
<evidence type="ECO:0000313" key="6">
    <source>
        <dbReference type="EnsemblMetazoa" id="GBRI036307-PA"/>
    </source>
</evidence>
<dbReference type="InterPro" id="IPR024931">
    <property type="entry name" value="Importin_alpha"/>
</dbReference>
<dbReference type="GO" id="GO:0061608">
    <property type="term" value="F:nuclear import signal receptor activity"/>
    <property type="evidence" value="ECO:0007669"/>
    <property type="project" value="InterPro"/>
</dbReference>
<evidence type="ECO:0000313" key="7">
    <source>
        <dbReference type="Proteomes" id="UP000091820"/>
    </source>
</evidence>
<proteinExistence type="inferred from homology"/>
<dbReference type="EnsemblMetazoa" id="GBRI036307-RA">
    <property type="protein sequence ID" value="GBRI036307-PA"/>
    <property type="gene ID" value="GBRI036307"/>
</dbReference>
<keyword evidence="2 5" id="KW-0813">Transport</keyword>
<protein>
    <recommendedName>
        <fullName evidence="5">Importin subunit alpha</fullName>
    </recommendedName>
</protein>
<sequence length="531" mass="59579">MNAGDIIKELRKSKKEEEVPSKICLNYSIQDSNEQSLELMRKKDILHDILSESTEPQLSALQDGRRCLTISNIDSMISRDIIPMTIDFLKRTENPHLQREIALLLTNAAARNQAGFLEKLLNLLKRSQSNIVRQAVWPICEKIRKKAINNGDIMPGLVKMLNSDDCGIIAQALRSIANLIIYSSRYAEDLIKAGVLSKMKNLLKHRQSVIVIETSSIISLMTTKKQKRAVINAGILPSLINSLYDNDYGINYPALRCIGNIANGTDEQIDAVIKAGFLNKLKNIFETKELNYFEPFWTLRNITAGKQNHIQAVIDSGLFSNIYDVLKTSHCTDVQREAINIIHNATIGGTPQQIVNSIDKLLWPLSKMLKCASITFCDTSLIISVLALILRFINLAEKVNRRIVICNWLDTTYGWYTLELLADHTSIFVSELAKEILAFQMPAKELSSSIEQGSSMSFPICYKRKSKPNALQQIDGNCSSFHCPSSAHPKNAKVVVVVVVAVLDYYSFYNKFSACVHLNACLKPQIIQTIC</sequence>
<dbReference type="VEuPathDB" id="VectorBase:GBRI036307"/>
<dbReference type="Pfam" id="PF00514">
    <property type="entry name" value="Arm"/>
    <property type="match status" value="1"/>
</dbReference>
<dbReference type="GO" id="GO:0006606">
    <property type="term" value="P:protein import into nucleus"/>
    <property type="evidence" value="ECO:0007669"/>
    <property type="project" value="InterPro"/>
</dbReference>
<reference evidence="7" key="1">
    <citation type="submission" date="2014-03" db="EMBL/GenBank/DDBJ databases">
        <authorList>
            <person name="Aksoy S."/>
            <person name="Warren W."/>
            <person name="Wilson R.K."/>
        </authorList>
    </citation>
    <scope>NUCLEOTIDE SEQUENCE [LARGE SCALE GENOMIC DNA]</scope>
    <source>
        <strain evidence="7">IAEA</strain>
    </source>
</reference>
<comment type="similarity">
    <text evidence="1 5">Belongs to the importin alpha family.</text>
</comment>
<dbReference type="STRING" id="37001.A0A1A9WXP2"/>
<dbReference type="SUPFAM" id="SSF48371">
    <property type="entry name" value="ARM repeat"/>
    <property type="match status" value="1"/>
</dbReference>
<dbReference type="Proteomes" id="UP000091820">
    <property type="component" value="Unassembled WGS sequence"/>
</dbReference>
<evidence type="ECO:0000256" key="5">
    <source>
        <dbReference type="PIRNR" id="PIRNR005673"/>
    </source>
</evidence>
<organism evidence="6 7">
    <name type="scientific">Glossina brevipalpis</name>
    <dbReference type="NCBI Taxonomy" id="37001"/>
    <lineage>
        <taxon>Eukaryota</taxon>
        <taxon>Metazoa</taxon>
        <taxon>Ecdysozoa</taxon>
        <taxon>Arthropoda</taxon>
        <taxon>Hexapoda</taxon>
        <taxon>Insecta</taxon>
        <taxon>Pterygota</taxon>
        <taxon>Neoptera</taxon>
        <taxon>Endopterygota</taxon>
        <taxon>Diptera</taxon>
        <taxon>Brachycera</taxon>
        <taxon>Muscomorpha</taxon>
        <taxon>Hippoboscoidea</taxon>
        <taxon>Glossinidae</taxon>
        <taxon>Glossina</taxon>
    </lineage>
</organism>
<dbReference type="InterPro" id="IPR016024">
    <property type="entry name" value="ARM-type_fold"/>
</dbReference>
<dbReference type="GO" id="GO:0005737">
    <property type="term" value="C:cytoplasm"/>
    <property type="evidence" value="ECO:0007669"/>
    <property type="project" value="InterPro"/>
</dbReference>
<keyword evidence="7" id="KW-1185">Reference proteome</keyword>
<dbReference type="Gene3D" id="1.25.10.10">
    <property type="entry name" value="Leucine-rich Repeat Variant"/>
    <property type="match status" value="1"/>
</dbReference>